<protein>
    <submittedName>
        <fullName evidence="1">Uncharacterized protein</fullName>
    </submittedName>
</protein>
<reference evidence="1" key="1">
    <citation type="journal article" date="2015" name="Nature">
        <title>Complex archaea that bridge the gap between prokaryotes and eukaryotes.</title>
        <authorList>
            <person name="Spang A."/>
            <person name="Saw J.H."/>
            <person name="Jorgensen S.L."/>
            <person name="Zaremba-Niedzwiedzka K."/>
            <person name="Martijn J."/>
            <person name="Lind A.E."/>
            <person name="van Eijk R."/>
            <person name="Schleper C."/>
            <person name="Guy L."/>
            <person name="Ettema T.J."/>
        </authorList>
    </citation>
    <scope>NUCLEOTIDE SEQUENCE</scope>
</reference>
<evidence type="ECO:0000313" key="1">
    <source>
        <dbReference type="EMBL" id="KKL93843.1"/>
    </source>
</evidence>
<name>A0A0F9G579_9ZZZZ</name>
<dbReference type="EMBL" id="LAZR01019084">
    <property type="protein sequence ID" value="KKL93843.1"/>
    <property type="molecule type" value="Genomic_DNA"/>
</dbReference>
<proteinExistence type="predicted"/>
<dbReference type="AlphaFoldDB" id="A0A0F9G579"/>
<sequence>MAATRDLNQMDYLSLYAGGIDGGIIRDGSSALTGAEIHMIEVLVDGTGFSILTAQSQADAEVLMLAVNNYTGKTFAKGQLIFPPFGGHITTMTADQDVRYFRFPGTNRKRNE</sequence>
<organism evidence="1">
    <name type="scientific">marine sediment metagenome</name>
    <dbReference type="NCBI Taxonomy" id="412755"/>
    <lineage>
        <taxon>unclassified sequences</taxon>
        <taxon>metagenomes</taxon>
        <taxon>ecological metagenomes</taxon>
    </lineage>
</organism>
<comment type="caution">
    <text evidence="1">The sequence shown here is derived from an EMBL/GenBank/DDBJ whole genome shotgun (WGS) entry which is preliminary data.</text>
</comment>
<gene>
    <name evidence="1" type="ORF">LCGC14_1870630</name>
</gene>
<accession>A0A0F9G579</accession>